<dbReference type="GO" id="GO:0050355">
    <property type="term" value="F:inorganic triphosphate phosphatase activity"/>
    <property type="evidence" value="ECO:0007669"/>
    <property type="project" value="InterPro"/>
</dbReference>
<dbReference type="EMBL" id="PZKL01000038">
    <property type="protein sequence ID" value="PTH79924.1"/>
    <property type="molecule type" value="Genomic_DNA"/>
</dbReference>
<sequence length="328" mass="37689">MREIEIKFQITDDRFHESPDFTALVCEQMIVSTSESESNNTYFDTPSQRLQKLGMALRIRQSKDVMEQTIKCGESGLGGLHSRAEFNAPIEGSLPTLKSFPDDIWPSTQERDSIQAEILPVFSVNYHRSKWLFLYHDSHIELVLDRGLVSCGDKSIKINEIEIELKDGYMSDLFSFARDMAKLNHIRLGSGSKAKRGYQLAGLEPMPGYRSEPKHHGKPHTSREERILGWLLHMLHHEDVYFDGPSDDRLNAAIQMLRSWRMITKTAWLLEEQPDWFERCDRFDSEIAHIQNTFSATSAKATNSLFSRDALLLQLQIAAWGYYTLQSA</sequence>
<dbReference type="InterPro" id="IPR023577">
    <property type="entry name" value="CYTH_domain"/>
</dbReference>
<dbReference type="PANTHER" id="PTHR39569:SF1">
    <property type="entry name" value="INORGANIC TRIPHOSPHATASE"/>
    <property type="match status" value="1"/>
</dbReference>
<dbReference type="AlphaFoldDB" id="A0A2T4MZE0"/>
<name>A0A2T4MZE0_AERVE</name>
<organism evidence="2 3">
    <name type="scientific">Aeromonas veronii</name>
    <dbReference type="NCBI Taxonomy" id="654"/>
    <lineage>
        <taxon>Bacteria</taxon>
        <taxon>Pseudomonadati</taxon>
        <taxon>Pseudomonadota</taxon>
        <taxon>Gammaproteobacteria</taxon>
        <taxon>Aeromonadales</taxon>
        <taxon>Aeromonadaceae</taxon>
        <taxon>Aeromonas</taxon>
    </lineage>
</organism>
<dbReference type="Pfam" id="PF01928">
    <property type="entry name" value="CYTH"/>
    <property type="match status" value="1"/>
</dbReference>
<evidence type="ECO:0000259" key="1">
    <source>
        <dbReference type="PROSITE" id="PS51707"/>
    </source>
</evidence>
<dbReference type="Gene3D" id="2.40.320.10">
    <property type="entry name" value="Hypothetical Protein Pfu-838710-001"/>
    <property type="match status" value="1"/>
</dbReference>
<dbReference type="PROSITE" id="PS51707">
    <property type="entry name" value="CYTH"/>
    <property type="match status" value="1"/>
</dbReference>
<comment type="caution">
    <text evidence="2">The sequence shown here is derived from an EMBL/GenBank/DDBJ whole genome shotgun (WGS) entry which is preliminary data.</text>
</comment>
<dbReference type="GO" id="GO:0046872">
    <property type="term" value="F:metal ion binding"/>
    <property type="evidence" value="ECO:0007669"/>
    <property type="project" value="TreeGrafter"/>
</dbReference>
<evidence type="ECO:0000313" key="3">
    <source>
        <dbReference type="Proteomes" id="UP000241986"/>
    </source>
</evidence>
<protein>
    <submittedName>
        <fullName evidence="2">Adenylate cyclase</fullName>
    </submittedName>
</protein>
<feature type="domain" description="CYTH" evidence="1">
    <location>
        <begin position="1"/>
        <end position="204"/>
    </location>
</feature>
<dbReference type="InterPro" id="IPR039013">
    <property type="entry name" value="YgiF"/>
</dbReference>
<proteinExistence type="predicted"/>
<dbReference type="PANTHER" id="PTHR39569">
    <property type="entry name" value="INORGANIC TRIPHOSPHATASE"/>
    <property type="match status" value="1"/>
</dbReference>
<dbReference type="SUPFAM" id="SSF55154">
    <property type="entry name" value="CYTH-like phosphatases"/>
    <property type="match status" value="1"/>
</dbReference>
<dbReference type="Proteomes" id="UP000241986">
    <property type="component" value="Unassembled WGS sequence"/>
</dbReference>
<accession>A0A2T4MZE0</accession>
<evidence type="ECO:0000313" key="2">
    <source>
        <dbReference type="EMBL" id="PTH79924.1"/>
    </source>
</evidence>
<gene>
    <name evidence="2" type="ORF">DAA48_16815</name>
</gene>
<dbReference type="CDD" id="cd07756">
    <property type="entry name" value="CYTH-like_Pase_CHAD"/>
    <property type="match status" value="1"/>
</dbReference>
<dbReference type="InterPro" id="IPR033469">
    <property type="entry name" value="CYTH-like_dom_sf"/>
</dbReference>
<dbReference type="RefSeq" id="WP_107684093.1">
    <property type="nucleotide sequence ID" value="NZ_PZKL01000038.1"/>
</dbReference>
<reference evidence="2 3" key="1">
    <citation type="submission" date="2018-03" db="EMBL/GenBank/DDBJ databases">
        <title>Aeromonas veronii whole genome sequencing and analysis.</title>
        <authorList>
            <person name="Xie H."/>
            <person name="Liu T."/>
            <person name="Wang K."/>
        </authorList>
    </citation>
    <scope>NUCLEOTIDE SEQUENCE [LARGE SCALE GENOMIC DNA]</scope>
    <source>
        <strain evidence="2 3">XH.VA.1</strain>
    </source>
</reference>
<dbReference type="SMART" id="SM01118">
    <property type="entry name" value="CYTH"/>
    <property type="match status" value="1"/>
</dbReference>